<evidence type="ECO:0000313" key="3">
    <source>
        <dbReference type="Proteomes" id="UP000235145"/>
    </source>
</evidence>
<dbReference type="Gene3D" id="2.170.260.10">
    <property type="entry name" value="paz domain"/>
    <property type="match status" value="1"/>
</dbReference>
<comment type="caution">
    <text evidence="2">The sequence shown here is derived from an EMBL/GenBank/DDBJ whole genome shotgun (WGS) entry which is preliminary data.</text>
</comment>
<evidence type="ECO:0000259" key="1">
    <source>
        <dbReference type="PROSITE" id="PS50821"/>
    </source>
</evidence>
<dbReference type="PROSITE" id="PS50821">
    <property type="entry name" value="PAZ"/>
    <property type="match status" value="1"/>
</dbReference>
<dbReference type="InterPro" id="IPR003100">
    <property type="entry name" value="PAZ_dom"/>
</dbReference>
<dbReference type="Pfam" id="PF02170">
    <property type="entry name" value="PAZ"/>
    <property type="match status" value="1"/>
</dbReference>
<dbReference type="CDD" id="cd02846">
    <property type="entry name" value="PAZ_argonaute_like"/>
    <property type="match status" value="1"/>
</dbReference>
<dbReference type="SUPFAM" id="SSF101690">
    <property type="entry name" value="PAZ domain"/>
    <property type="match status" value="1"/>
</dbReference>
<accession>A0A9R1X2F4</accession>
<sequence length="93" mass="10804">MIIQPGPVVDFLIANQNVKDPYSIDWEKAKRTLKNLRVKTRPTNTEYKITGLSEKPCNEQLYVFFLCYGIIEGMEWNGPFLNGCDSFHFLFIP</sequence>
<feature type="domain" description="PAZ" evidence="1">
    <location>
        <begin position="7"/>
        <end position="93"/>
    </location>
</feature>
<gene>
    <name evidence="2" type="ORF">LSAT_V11C700348060</name>
</gene>
<name>A0A9R1X2F4_LACSA</name>
<proteinExistence type="predicted"/>
<dbReference type="AlphaFoldDB" id="A0A9R1X2F4"/>
<reference evidence="2 3" key="1">
    <citation type="journal article" date="2017" name="Nat. Commun.">
        <title>Genome assembly with in vitro proximity ligation data and whole-genome triplication in lettuce.</title>
        <authorList>
            <person name="Reyes-Chin-Wo S."/>
            <person name="Wang Z."/>
            <person name="Yang X."/>
            <person name="Kozik A."/>
            <person name="Arikit S."/>
            <person name="Song C."/>
            <person name="Xia L."/>
            <person name="Froenicke L."/>
            <person name="Lavelle D.O."/>
            <person name="Truco M.J."/>
            <person name="Xia R."/>
            <person name="Zhu S."/>
            <person name="Xu C."/>
            <person name="Xu H."/>
            <person name="Xu X."/>
            <person name="Cox K."/>
            <person name="Korf I."/>
            <person name="Meyers B.C."/>
            <person name="Michelmore R.W."/>
        </authorList>
    </citation>
    <scope>NUCLEOTIDE SEQUENCE [LARGE SCALE GENOMIC DNA]</scope>
    <source>
        <strain evidence="3">cv. Salinas</strain>
        <tissue evidence="2">Seedlings</tissue>
    </source>
</reference>
<organism evidence="2 3">
    <name type="scientific">Lactuca sativa</name>
    <name type="common">Garden lettuce</name>
    <dbReference type="NCBI Taxonomy" id="4236"/>
    <lineage>
        <taxon>Eukaryota</taxon>
        <taxon>Viridiplantae</taxon>
        <taxon>Streptophyta</taxon>
        <taxon>Embryophyta</taxon>
        <taxon>Tracheophyta</taxon>
        <taxon>Spermatophyta</taxon>
        <taxon>Magnoliopsida</taxon>
        <taxon>eudicotyledons</taxon>
        <taxon>Gunneridae</taxon>
        <taxon>Pentapetalae</taxon>
        <taxon>asterids</taxon>
        <taxon>campanulids</taxon>
        <taxon>Asterales</taxon>
        <taxon>Asteraceae</taxon>
        <taxon>Cichorioideae</taxon>
        <taxon>Cichorieae</taxon>
        <taxon>Lactucinae</taxon>
        <taxon>Lactuca</taxon>
    </lineage>
</organism>
<keyword evidence="3" id="KW-1185">Reference proteome</keyword>
<dbReference type="GO" id="GO:0003723">
    <property type="term" value="F:RNA binding"/>
    <property type="evidence" value="ECO:0007669"/>
    <property type="project" value="InterPro"/>
</dbReference>
<dbReference type="EMBL" id="NBSK02000007">
    <property type="protein sequence ID" value="KAJ0198130.1"/>
    <property type="molecule type" value="Genomic_DNA"/>
</dbReference>
<evidence type="ECO:0000313" key="2">
    <source>
        <dbReference type="EMBL" id="KAJ0198130.1"/>
    </source>
</evidence>
<protein>
    <recommendedName>
        <fullName evidence="1">PAZ domain-containing protein</fullName>
    </recommendedName>
</protein>
<dbReference type="InterPro" id="IPR036085">
    <property type="entry name" value="PAZ_dom_sf"/>
</dbReference>
<dbReference type="Proteomes" id="UP000235145">
    <property type="component" value="Unassembled WGS sequence"/>
</dbReference>